<dbReference type="SUPFAM" id="SSF55154">
    <property type="entry name" value="CYTH-like phosphatases"/>
    <property type="match status" value="1"/>
</dbReference>
<dbReference type="InterPro" id="IPR039013">
    <property type="entry name" value="YgiF"/>
</dbReference>
<dbReference type="EMBL" id="SWCI01000001">
    <property type="protein sequence ID" value="TKB51445.1"/>
    <property type="molecule type" value="Genomic_DNA"/>
</dbReference>
<feature type="domain" description="CYTH" evidence="1">
    <location>
        <begin position="1"/>
        <end position="201"/>
    </location>
</feature>
<dbReference type="PROSITE" id="PS51707">
    <property type="entry name" value="CYTH"/>
    <property type="match status" value="1"/>
</dbReference>
<accession>A0A4U1BJT9</accession>
<dbReference type="Proteomes" id="UP000305674">
    <property type="component" value="Unassembled WGS sequence"/>
</dbReference>
<dbReference type="AlphaFoldDB" id="A0A4U1BJT9"/>
<evidence type="ECO:0000313" key="2">
    <source>
        <dbReference type="EMBL" id="TKB51445.1"/>
    </source>
</evidence>
<keyword evidence="3" id="KW-1185">Reference proteome</keyword>
<name>A0A4U1BJT9_9GAMM</name>
<dbReference type="RefSeq" id="WP_136851012.1">
    <property type="nucleotide sequence ID" value="NZ_SWCI01000001.1"/>
</dbReference>
<sequence length="304" mass="33331">MEIELKLLLTNVDHDQLVSVLKSLGRVKSDQTHFLVNRYFDTPALTLRHMDIGLRVRQKGEHREQTVKTAGSGDSGVHRRPEYNVVIAGDWPELARFPDGIWQGTDIEALQAELTEQFATNFRRRALELQLPGGTELEVALDRGQVLAAGKSEPIDELELELISGDLREALVLAQSLAQRFCLRLGQASKAARGYRLADLSPLPSLRDRQPGSLAEGLAAWQLNEHHLALGSEGAREALVTQLSGLSQQLFDGEAGLAVRLAALGQGLMDAPDARARLVQLMETTAYGQAQLALLALLPELQED</sequence>
<evidence type="ECO:0000313" key="3">
    <source>
        <dbReference type="Proteomes" id="UP000305674"/>
    </source>
</evidence>
<dbReference type="PANTHER" id="PTHR39569:SF1">
    <property type="entry name" value="INORGANIC TRIPHOSPHATASE"/>
    <property type="match status" value="1"/>
</dbReference>
<protein>
    <submittedName>
        <fullName evidence="2">CYTH domain-containing protein</fullName>
    </submittedName>
</protein>
<dbReference type="Gene3D" id="2.40.320.10">
    <property type="entry name" value="Hypothetical Protein Pfu-838710-001"/>
    <property type="match status" value="1"/>
</dbReference>
<comment type="caution">
    <text evidence="2">The sequence shown here is derived from an EMBL/GenBank/DDBJ whole genome shotgun (WGS) entry which is preliminary data.</text>
</comment>
<gene>
    <name evidence="2" type="ORF">FCL40_02505</name>
</gene>
<evidence type="ECO:0000259" key="1">
    <source>
        <dbReference type="PROSITE" id="PS51707"/>
    </source>
</evidence>
<dbReference type="GO" id="GO:0046872">
    <property type="term" value="F:metal ion binding"/>
    <property type="evidence" value="ECO:0007669"/>
    <property type="project" value="TreeGrafter"/>
</dbReference>
<dbReference type="InterPro" id="IPR023577">
    <property type="entry name" value="CYTH_domain"/>
</dbReference>
<organism evidence="2 3">
    <name type="scientific">Ferrimonas sediminicola</name>
    <dbReference type="NCBI Taxonomy" id="2569538"/>
    <lineage>
        <taxon>Bacteria</taxon>
        <taxon>Pseudomonadati</taxon>
        <taxon>Pseudomonadota</taxon>
        <taxon>Gammaproteobacteria</taxon>
        <taxon>Alteromonadales</taxon>
        <taxon>Ferrimonadaceae</taxon>
        <taxon>Ferrimonas</taxon>
    </lineage>
</organism>
<dbReference type="InterPro" id="IPR033469">
    <property type="entry name" value="CYTH-like_dom_sf"/>
</dbReference>
<reference evidence="2 3" key="1">
    <citation type="submission" date="2019-04" db="EMBL/GenBank/DDBJ databases">
        <authorList>
            <person name="Hwang J.C."/>
        </authorList>
    </citation>
    <scope>NUCLEOTIDE SEQUENCE [LARGE SCALE GENOMIC DNA]</scope>
    <source>
        <strain evidence="2 3">IMCC35001</strain>
    </source>
</reference>
<dbReference type="CDD" id="cd07756">
    <property type="entry name" value="CYTH-like_Pase_CHAD"/>
    <property type="match status" value="1"/>
</dbReference>
<proteinExistence type="predicted"/>
<dbReference type="GO" id="GO:0050355">
    <property type="term" value="F:inorganic triphosphate phosphatase activity"/>
    <property type="evidence" value="ECO:0007669"/>
    <property type="project" value="InterPro"/>
</dbReference>
<dbReference type="OrthoDB" id="3034217at2"/>
<dbReference type="Pfam" id="PF01928">
    <property type="entry name" value="CYTH"/>
    <property type="match status" value="1"/>
</dbReference>
<dbReference type="PANTHER" id="PTHR39569">
    <property type="entry name" value="INORGANIC TRIPHOSPHATASE"/>
    <property type="match status" value="1"/>
</dbReference>
<dbReference type="SMART" id="SM01118">
    <property type="entry name" value="CYTH"/>
    <property type="match status" value="1"/>
</dbReference>